<proteinExistence type="predicted"/>
<protein>
    <recommendedName>
        <fullName evidence="5">Cysteine-rich transmembrane CYSTM domain-containing protein</fullName>
    </recommendedName>
</protein>
<feature type="region of interest" description="Disordered" evidence="1">
    <location>
        <begin position="64"/>
        <end position="98"/>
    </location>
</feature>
<dbReference type="HOGENOM" id="CLU_169130_1_0_1"/>
<evidence type="ECO:0008006" key="5">
    <source>
        <dbReference type="Google" id="ProtNLM"/>
    </source>
</evidence>
<evidence type="ECO:0000313" key="3">
    <source>
        <dbReference type="EMBL" id="EPQ51907.1"/>
    </source>
</evidence>
<dbReference type="RefSeq" id="XP_007869784.1">
    <property type="nucleotide sequence ID" value="XM_007871593.1"/>
</dbReference>
<dbReference type="Proteomes" id="UP000030669">
    <property type="component" value="Unassembled WGS sequence"/>
</dbReference>
<evidence type="ECO:0000256" key="1">
    <source>
        <dbReference type="SAM" id="MobiDB-lite"/>
    </source>
</evidence>
<dbReference type="AlphaFoldDB" id="S7PWZ9"/>
<dbReference type="EMBL" id="KB469309">
    <property type="protein sequence ID" value="EPQ51907.1"/>
    <property type="molecule type" value="Genomic_DNA"/>
</dbReference>
<sequence length="98" mass="10478">MYNGMSSEADGCFAAICGLCCVGLTGCCQAWCDTKRWGAGGCGGQRGCCGPCCSKSFDEDGFERAQREEAERRKRVQVDAQPAATPRMVQAQEGKTHT</sequence>
<keyword evidence="2" id="KW-0732">Signal</keyword>
<dbReference type="eggNOG" id="ENOG502R3BY">
    <property type="taxonomic scope" value="Eukaryota"/>
</dbReference>
<dbReference type="GeneID" id="19300403"/>
<evidence type="ECO:0000313" key="4">
    <source>
        <dbReference type="Proteomes" id="UP000030669"/>
    </source>
</evidence>
<evidence type="ECO:0000256" key="2">
    <source>
        <dbReference type="SAM" id="SignalP"/>
    </source>
</evidence>
<feature type="chain" id="PRO_5004543737" description="Cysteine-rich transmembrane CYSTM domain-containing protein" evidence="2">
    <location>
        <begin position="31"/>
        <end position="98"/>
    </location>
</feature>
<feature type="signal peptide" evidence="2">
    <location>
        <begin position="1"/>
        <end position="30"/>
    </location>
</feature>
<gene>
    <name evidence="3" type="ORF">GLOTRDRAFT_117833</name>
</gene>
<dbReference type="OMA" id="DPISMIC"/>
<name>S7PWZ9_GLOTA</name>
<dbReference type="KEGG" id="gtr:GLOTRDRAFT_117833"/>
<keyword evidence="4" id="KW-1185">Reference proteome</keyword>
<accession>S7PWZ9</accession>
<reference evidence="3 4" key="1">
    <citation type="journal article" date="2012" name="Science">
        <title>The Paleozoic origin of enzymatic lignin decomposition reconstructed from 31 fungal genomes.</title>
        <authorList>
            <person name="Floudas D."/>
            <person name="Binder M."/>
            <person name="Riley R."/>
            <person name="Barry K."/>
            <person name="Blanchette R.A."/>
            <person name="Henrissat B."/>
            <person name="Martinez A.T."/>
            <person name="Otillar R."/>
            <person name="Spatafora J.W."/>
            <person name="Yadav J.S."/>
            <person name="Aerts A."/>
            <person name="Benoit I."/>
            <person name="Boyd A."/>
            <person name="Carlson A."/>
            <person name="Copeland A."/>
            <person name="Coutinho P.M."/>
            <person name="de Vries R.P."/>
            <person name="Ferreira P."/>
            <person name="Findley K."/>
            <person name="Foster B."/>
            <person name="Gaskell J."/>
            <person name="Glotzer D."/>
            <person name="Gorecki P."/>
            <person name="Heitman J."/>
            <person name="Hesse C."/>
            <person name="Hori C."/>
            <person name="Igarashi K."/>
            <person name="Jurgens J.A."/>
            <person name="Kallen N."/>
            <person name="Kersten P."/>
            <person name="Kohler A."/>
            <person name="Kuees U."/>
            <person name="Kumar T.K.A."/>
            <person name="Kuo A."/>
            <person name="LaButti K."/>
            <person name="Larrondo L.F."/>
            <person name="Lindquist E."/>
            <person name="Ling A."/>
            <person name="Lombard V."/>
            <person name="Lucas S."/>
            <person name="Lundell T."/>
            <person name="Martin R."/>
            <person name="McLaughlin D.J."/>
            <person name="Morgenstern I."/>
            <person name="Morin E."/>
            <person name="Murat C."/>
            <person name="Nagy L.G."/>
            <person name="Nolan M."/>
            <person name="Ohm R.A."/>
            <person name="Patyshakuliyeva A."/>
            <person name="Rokas A."/>
            <person name="Ruiz-Duenas F.J."/>
            <person name="Sabat G."/>
            <person name="Salamov A."/>
            <person name="Samejima M."/>
            <person name="Schmutz J."/>
            <person name="Slot J.C."/>
            <person name="St John F."/>
            <person name="Stenlid J."/>
            <person name="Sun H."/>
            <person name="Sun S."/>
            <person name="Syed K."/>
            <person name="Tsang A."/>
            <person name="Wiebenga A."/>
            <person name="Young D."/>
            <person name="Pisabarro A."/>
            <person name="Eastwood D.C."/>
            <person name="Martin F."/>
            <person name="Cullen D."/>
            <person name="Grigoriev I.V."/>
            <person name="Hibbett D.S."/>
        </authorList>
    </citation>
    <scope>NUCLEOTIDE SEQUENCE [LARGE SCALE GENOMIC DNA]</scope>
    <source>
        <strain evidence="3 4">ATCC 11539</strain>
    </source>
</reference>
<organism evidence="3 4">
    <name type="scientific">Gloeophyllum trabeum (strain ATCC 11539 / FP-39264 / Madison 617)</name>
    <name type="common">Brown rot fungus</name>
    <dbReference type="NCBI Taxonomy" id="670483"/>
    <lineage>
        <taxon>Eukaryota</taxon>
        <taxon>Fungi</taxon>
        <taxon>Dikarya</taxon>
        <taxon>Basidiomycota</taxon>
        <taxon>Agaricomycotina</taxon>
        <taxon>Agaricomycetes</taxon>
        <taxon>Gloeophyllales</taxon>
        <taxon>Gloeophyllaceae</taxon>
        <taxon>Gloeophyllum</taxon>
    </lineage>
</organism>